<name>A0ABM0VJ49_CAMSA</name>
<evidence type="ECO:0000256" key="2">
    <source>
        <dbReference type="ARBA" id="ARBA00022801"/>
    </source>
</evidence>
<dbReference type="InterPro" id="IPR014001">
    <property type="entry name" value="Helicase_ATP-bd"/>
</dbReference>
<keyword evidence="3 4" id="KW-0067">ATP-binding</keyword>
<dbReference type="SUPFAM" id="SSF52540">
    <property type="entry name" value="P-loop containing nucleoside triphosphate hydrolases"/>
    <property type="match status" value="1"/>
</dbReference>
<keyword evidence="4" id="KW-0694">RNA-binding</keyword>
<evidence type="ECO:0000256" key="1">
    <source>
        <dbReference type="ARBA" id="ARBA00022741"/>
    </source>
</evidence>
<evidence type="ECO:0000313" key="6">
    <source>
        <dbReference type="Proteomes" id="UP000694864"/>
    </source>
</evidence>
<reference evidence="6" key="1">
    <citation type="journal article" date="2014" name="Nat. Commun.">
        <title>The emerging biofuel crop Camelina sativa retains a highly undifferentiated hexaploid genome structure.</title>
        <authorList>
            <person name="Kagale S."/>
            <person name="Koh C."/>
            <person name="Nixon J."/>
            <person name="Bollina V."/>
            <person name="Clarke W.E."/>
            <person name="Tuteja R."/>
            <person name="Spillane C."/>
            <person name="Robinson S.J."/>
            <person name="Links M.G."/>
            <person name="Clarke C."/>
            <person name="Higgins E.E."/>
            <person name="Huebert T."/>
            <person name="Sharpe A.G."/>
            <person name="Parkin I.A."/>
        </authorList>
    </citation>
    <scope>NUCLEOTIDE SEQUENCE [LARGE SCALE GENOMIC DNA]</scope>
    <source>
        <strain evidence="6">cv. DH55</strain>
    </source>
</reference>
<keyword evidence="2 4" id="KW-0378">Hydrolase</keyword>
<keyword evidence="6" id="KW-1185">Reference proteome</keyword>
<protein>
    <recommendedName>
        <fullName evidence="4">ATP-dependent RNA helicase</fullName>
        <ecNumber evidence="4">3.6.4.13</ecNumber>
    </recommendedName>
</protein>
<organism evidence="6 7">
    <name type="scientific">Camelina sativa</name>
    <name type="common">False flax</name>
    <name type="synonym">Myagrum sativum</name>
    <dbReference type="NCBI Taxonomy" id="90675"/>
    <lineage>
        <taxon>Eukaryota</taxon>
        <taxon>Viridiplantae</taxon>
        <taxon>Streptophyta</taxon>
        <taxon>Embryophyta</taxon>
        <taxon>Tracheophyta</taxon>
        <taxon>Spermatophyta</taxon>
        <taxon>Magnoliopsida</taxon>
        <taxon>eudicotyledons</taxon>
        <taxon>Gunneridae</taxon>
        <taxon>Pentapetalae</taxon>
        <taxon>rosids</taxon>
        <taxon>malvids</taxon>
        <taxon>Brassicales</taxon>
        <taxon>Brassicaceae</taxon>
        <taxon>Camelineae</taxon>
        <taxon>Camelina</taxon>
    </lineage>
</organism>
<evidence type="ECO:0000259" key="5">
    <source>
        <dbReference type="PROSITE" id="PS51192"/>
    </source>
</evidence>
<dbReference type="PANTHER" id="PTHR24031">
    <property type="entry name" value="RNA HELICASE"/>
    <property type="match status" value="1"/>
</dbReference>
<evidence type="ECO:0000256" key="4">
    <source>
        <dbReference type="RuleBase" id="RU365068"/>
    </source>
</evidence>
<feature type="domain" description="Helicase ATP-binding" evidence="5">
    <location>
        <begin position="68"/>
        <end position="129"/>
    </location>
</feature>
<gene>
    <name evidence="7" type="primary">LOC104738574</name>
</gene>
<accession>A0ABM0VJ49</accession>
<dbReference type="Proteomes" id="UP000694864">
    <property type="component" value="Chromosome 13"/>
</dbReference>
<reference evidence="7" key="2">
    <citation type="submission" date="2025-08" db="UniProtKB">
        <authorList>
            <consortium name="RefSeq"/>
        </authorList>
    </citation>
    <scope>IDENTIFICATION</scope>
    <source>
        <tissue evidence="7">Leaf</tissue>
    </source>
</reference>
<dbReference type="InterPro" id="IPR027417">
    <property type="entry name" value="P-loop_NTPase"/>
</dbReference>
<dbReference type="Pfam" id="PF00270">
    <property type="entry name" value="DEAD"/>
    <property type="match status" value="1"/>
</dbReference>
<keyword evidence="4" id="KW-0347">Helicase</keyword>
<keyword evidence="1 4" id="KW-0547">Nucleotide-binding</keyword>
<proteinExistence type="inferred from homology"/>
<comment type="function">
    <text evidence="4">RNA helicase.</text>
</comment>
<dbReference type="EC" id="3.6.4.13" evidence="4"/>
<comment type="domain">
    <text evidence="4">The Q motif is unique to and characteristic of the DEAD box family of RNA helicases and controls ATP binding and hydrolysis.</text>
</comment>
<dbReference type="Gene3D" id="3.40.50.300">
    <property type="entry name" value="P-loop containing nucleotide triphosphate hydrolases"/>
    <property type="match status" value="1"/>
</dbReference>
<dbReference type="PROSITE" id="PS51192">
    <property type="entry name" value="HELICASE_ATP_BIND_1"/>
    <property type="match status" value="1"/>
</dbReference>
<dbReference type="RefSeq" id="XP_010457032.1">
    <property type="nucleotide sequence ID" value="XM_010458730.1"/>
</dbReference>
<comment type="similarity">
    <text evidence="4">Belongs to the DEAD box helicase family.</text>
</comment>
<dbReference type="InterPro" id="IPR011545">
    <property type="entry name" value="DEAD/DEAH_box_helicase_dom"/>
</dbReference>
<dbReference type="GeneID" id="104738574"/>
<evidence type="ECO:0000256" key="3">
    <source>
        <dbReference type="ARBA" id="ARBA00022840"/>
    </source>
</evidence>
<evidence type="ECO:0000313" key="7">
    <source>
        <dbReference type="RefSeq" id="XP_010457032.1"/>
    </source>
</evidence>
<comment type="catalytic activity">
    <reaction evidence="4">
        <text>ATP + H2O = ADP + phosphate + H(+)</text>
        <dbReference type="Rhea" id="RHEA:13065"/>
        <dbReference type="ChEBI" id="CHEBI:15377"/>
        <dbReference type="ChEBI" id="CHEBI:15378"/>
        <dbReference type="ChEBI" id="CHEBI:30616"/>
        <dbReference type="ChEBI" id="CHEBI:43474"/>
        <dbReference type="ChEBI" id="CHEBI:456216"/>
        <dbReference type="EC" id="3.6.4.13"/>
    </reaction>
</comment>
<sequence length="129" mass="14374">MLKNGVFFFVDRCRLFSFVIEEEFHTRLGIANWELRFSNLEPPLSGDIIEALSQSNFGFSTPVQAATIPLLCRYKDIAVDAATGSGKTLAFVLPLVEILRTSTSYPPKPHQVMGVIISPTRELSTQAKR</sequence>